<dbReference type="Gene3D" id="6.10.280.190">
    <property type="match status" value="1"/>
</dbReference>
<feature type="domain" description="Flagellin N-terminal" evidence="5">
    <location>
        <begin position="5"/>
        <end position="141"/>
    </location>
</feature>
<dbReference type="GO" id="GO:0005198">
    <property type="term" value="F:structural molecule activity"/>
    <property type="evidence" value="ECO:0007669"/>
    <property type="project" value="UniProtKB-UniRule"/>
</dbReference>
<dbReference type="InterPro" id="IPR042187">
    <property type="entry name" value="Flagellin_C_sub2"/>
</dbReference>
<keyword evidence="7" id="KW-0966">Cell projection</keyword>
<dbReference type="AlphaFoldDB" id="A0A5M3PK30"/>
<gene>
    <name evidence="7" type="primary">fliC_1</name>
    <name evidence="7" type="ORF">MS5N3_05900</name>
</gene>
<keyword evidence="8" id="KW-1185">Reference proteome</keyword>
<evidence type="ECO:0000259" key="6">
    <source>
        <dbReference type="Pfam" id="PF00700"/>
    </source>
</evidence>
<dbReference type="PANTHER" id="PTHR42792">
    <property type="entry name" value="FLAGELLIN"/>
    <property type="match status" value="1"/>
</dbReference>
<feature type="domain" description="Flagellin C-terminal" evidence="6">
    <location>
        <begin position="531"/>
        <end position="614"/>
    </location>
</feature>
<dbReference type="GO" id="GO:0009288">
    <property type="term" value="C:bacterial-type flagellum"/>
    <property type="evidence" value="ECO:0007669"/>
    <property type="project" value="UniProtKB-SubCell"/>
</dbReference>
<keyword evidence="3 4" id="KW-0975">Bacterial flagellum</keyword>
<dbReference type="SUPFAM" id="SSF64518">
    <property type="entry name" value="Phase 1 flagellin"/>
    <property type="match status" value="2"/>
</dbReference>
<dbReference type="Pfam" id="PF00669">
    <property type="entry name" value="Flagellin_N"/>
    <property type="match status" value="1"/>
</dbReference>
<dbReference type="InterPro" id="IPR046358">
    <property type="entry name" value="Flagellin_C"/>
</dbReference>
<dbReference type="Pfam" id="PF07196">
    <property type="entry name" value="Flagellin_IN"/>
    <property type="match status" value="1"/>
</dbReference>
<evidence type="ECO:0000256" key="3">
    <source>
        <dbReference type="ARBA" id="ARBA00023143"/>
    </source>
</evidence>
<dbReference type="RefSeq" id="WP_153633648.1">
    <property type="nucleotide sequence ID" value="NZ_BGZH01000001.1"/>
</dbReference>
<dbReference type="InterPro" id="IPR010810">
    <property type="entry name" value="Flagellin_hook_IN_motif"/>
</dbReference>
<keyword evidence="7" id="KW-0969">Cilium</keyword>
<evidence type="ECO:0000313" key="7">
    <source>
        <dbReference type="EMBL" id="GBO83139.1"/>
    </source>
</evidence>
<keyword evidence="7" id="KW-0282">Flagellum</keyword>
<dbReference type="InterPro" id="IPR001029">
    <property type="entry name" value="Flagellin_N"/>
</dbReference>
<dbReference type="GO" id="GO:0005576">
    <property type="term" value="C:extracellular region"/>
    <property type="evidence" value="ECO:0007669"/>
    <property type="project" value="UniProtKB-SubCell"/>
</dbReference>
<dbReference type="Gene3D" id="2.60.40.4390">
    <property type="match status" value="1"/>
</dbReference>
<comment type="caution">
    <text evidence="7">The sequence shown here is derived from an EMBL/GenBank/DDBJ whole genome shotgun (WGS) entry which is preliminary data.</text>
</comment>
<reference evidence="7 8" key="1">
    <citation type="journal article" date="2019" name="J. Gen. Appl. Microbiol.">
        <title>Aerobic degradation of cis-dichloroethene by the marine bacterium Marinobacter salsuginis strain 5N-3.</title>
        <authorList>
            <person name="Inoue Y."/>
            <person name="Fukunaga Y."/>
            <person name="Katsumata H."/>
            <person name="Ohji S."/>
            <person name="Hosoyama A."/>
            <person name="Mori K."/>
            <person name="Ando K."/>
        </authorList>
    </citation>
    <scope>NUCLEOTIDE SEQUENCE [LARGE SCALE GENOMIC DNA]</scope>
    <source>
        <strain evidence="7 8">5N-3</strain>
    </source>
</reference>
<dbReference type="PRINTS" id="PR00207">
    <property type="entry name" value="FLAGELLIN"/>
</dbReference>
<organism evidence="7 8">
    <name type="scientific">Marinobacter salsuginis</name>
    <dbReference type="NCBI Taxonomy" id="418719"/>
    <lineage>
        <taxon>Bacteria</taxon>
        <taxon>Pseudomonadati</taxon>
        <taxon>Pseudomonadota</taxon>
        <taxon>Gammaproteobacteria</taxon>
        <taxon>Pseudomonadales</taxon>
        <taxon>Marinobacteraceae</taxon>
        <taxon>Marinobacter</taxon>
    </lineage>
</organism>
<dbReference type="Gene3D" id="6.10.10.10">
    <property type="entry name" value="Flagellar export chaperone, C-terminal domain"/>
    <property type="match status" value="1"/>
</dbReference>
<dbReference type="Pfam" id="PF00700">
    <property type="entry name" value="Flagellin_C"/>
    <property type="match status" value="1"/>
</dbReference>
<evidence type="ECO:0000256" key="1">
    <source>
        <dbReference type="ARBA" id="ARBA00005709"/>
    </source>
</evidence>
<evidence type="ECO:0000256" key="4">
    <source>
        <dbReference type="RuleBase" id="RU362073"/>
    </source>
</evidence>
<keyword evidence="2 4" id="KW-0964">Secreted</keyword>
<comment type="subcellular location">
    <subcellularLocation>
        <location evidence="4">Secreted</location>
    </subcellularLocation>
    <subcellularLocation>
        <location evidence="4">Bacterial flagellum</location>
    </subcellularLocation>
</comment>
<comment type="similarity">
    <text evidence="1 4">Belongs to the bacterial flagellin family.</text>
</comment>
<comment type="function">
    <text evidence="4">Flagellin is the subunit protein which polymerizes to form the filaments of bacterial flagella.</text>
</comment>
<accession>A0A5M3PK30</accession>
<dbReference type="InterPro" id="IPR001492">
    <property type="entry name" value="Flagellin"/>
</dbReference>
<protein>
    <recommendedName>
        <fullName evidence="4">Flagellin</fullName>
    </recommendedName>
</protein>
<evidence type="ECO:0000259" key="5">
    <source>
        <dbReference type="Pfam" id="PF00669"/>
    </source>
</evidence>
<dbReference type="Gene3D" id="1.20.1330.10">
    <property type="entry name" value="f41 fragment of flagellin, N-terminal domain"/>
    <property type="match status" value="2"/>
</dbReference>
<evidence type="ECO:0000313" key="8">
    <source>
        <dbReference type="Proteomes" id="UP000340077"/>
    </source>
</evidence>
<evidence type="ECO:0000256" key="2">
    <source>
        <dbReference type="ARBA" id="ARBA00022525"/>
    </source>
</evidence>
<sequence length="615" mass="61877">MALGINTNVASLSAQNQLGQSQNLSNQALERLSSGLRINSAKDDAAGLAISTRFQSQISGLNVATRNANDGISLAQTAEGALDEITNNLQRIRELAVQSANATNSDSDREALNQEVDQRIAEVNRIASQTSFNGLKVLDGTFGTQAFQVGANAGETISVAGLDSRGSQLGATISQTSGLAATSLGAGDAGETSLDVSGLDFSGDITVSSTIGGETIDVAAATYADADALAAAIQGEIDSNGNLADVTVAASDDGNSIVFSNASTTDIAATIDISDASGTQVSVTGADVSTTDGSGATTTVTLFDPSTLDLDSGVTGSFDVTDDSSNTVTVNFSLAAGTGNTVADLTAAVQAGLDAAGLDNASSDLTAADDGSVIELDSDSAITYDIANITASDGGTPNASTGGTISALTAAEEQTVASRFEAGETTSFSLNVAGEAIEVTDASNLQDVVAQINGATKDTGVSAFLSSSGDDIVFASAKGENFTASITTDVDGDGTNEVDLTVDSSADPNSNVSVNGLDISTRAGSDQALVAVDFAIDQVNQFRSDLGAVQNRFESTIANLSTSVENLSASNSRILDADFAAETAKLSKAQVLQQAGISVLAQANARPQQVLSLLQ</sequence>
<name>A0A5M3PK30_9GAMM</name>
<proteinExistence type="inferred from homology"/>
<dbReference type="PANTHER" id="PTHR42792:SF2">
    <property type="entry name" value="FLAGELLIN"/>
    <property type="match status" value="1"/>
</dbReference>
<dbReference type="EMBL" id="BGZH01000001">
    <property type="protein sequence ID" value="GBO83139.1"/>
    <property type="molecule type" value="Genomic_DNA"/>
</dbReference>
<dbReference type="Proteomes" id="UP000340077">
    <property type="component" value="Unassembled WGS sequence"/>
</dbReference>